<organism evidence="1 2">
    <name type="scientific">Deinococcus piscis</name>
    <dbReference type="NCBI Taxonomy" id="394230"/>
    <lineage>
        <taxon>Bacteria</taxon>
        <taxon>Thermotogati</taxon>
        <taxon>Deinococcota</taxon>
        <taxon>Deinococci</taxon>
        <taxon>Deinococcales</taxon>
        <taxon>Deinococcaceae</taxon>
        <taxon>Deinococcus</taxon>
    </lineage>
</organism>
<dbReference type="EMBL" id="BNAL01000012">
    <property type="protein sequence ID" value="GHG01800.1"/>
    <property type="molecule type" value="Genomic_DNA"/>
</dbReference>
<proteinExistence type="predicted"/>
<reference evidence="2" key="1">
    <citation type="journal article" date="2019" name="Int. J. Syst. Evol. Microbiol.">
        <title>The Global Catalogue of Microorganisms (GCM) 10K type strain sequencing project: providing services to taxonomists for standard genome sequencing and annotation.</title>
        <authorList>
            <consortium name="The Broad Institute Genomics Platform"/>
            <consortium name="The Broad Institute Genome Sequencing Center for Infectious Disease"/>
            <person name="Wu L."/>
            <person name="Ma J."/>
        </authorList>
    </citation>
    <scope>NUCLEOTIDE SEQUENCE [LARGE SCALE GENOMIC DNA]</scope>
    <source>
        <strain evidence="2">CGMCC 1.18439</strain>
    </source>
</reference>
<keyword evidence="2" id="KW-1185">Reference proteome</keyword>
<name>A0ABQ3K643_9DEIO</name>
<evidence type="ECO:0000313" key="2">
    <source>
        <dbReference type="Proteomes" id="UP000632154"/>
    </source>
</evidence>
<dbReference type="RefSeq" id="WP_189642822.1">
    <property type="nucleotide sequence ID" value="NZ_BNAL01000012.1"/>
</dbReference>
<evidence type="ECO:0000313" key="1">
    <source>
        <dbReference type="EMBL" id="GHG01800.1"/>
    </source>
</evidence>
<protein>
    <submittedName>
        <fullName evidence="1">Uncharacterized protein</fullName>
    </submittedName>
</protein>
<comment type="caution">
    <text evidence="1">The sequence shown here is derived from an EMBL/GenBank/DDBJ whole genome shotgun (WGS) entry which is preliminary data.</text>
</comment>
<dbReference type="Proteomes" id="UP000632154">
    <property type="component" value="Unassembled WGS sequence"/>
</dbReference>
<sequence>MYQPVCLGQLHLLPLNAAVRVLGQVEPRVHMEDSGLVESLNPPSLGQVLRSVTGQAELLGPVRPGLTHARVELWGQLVGAAPNRLLVHGLRPLEPRGPVQRTAQAQWFAAPAAPSPGLLRPSAGPFQGNVRILQCGQTLLAQDAEQRVYRLEWPAARPKPGPEVQSSHVPSPLNSRSLEGPFCIHGEVRGAADTPATLRVFQAWPLGDAPTWPWVHSGFMSTDSASHGGHPPPLL</sequence>
<gene>
    <name evidence="1" type="ORF">GCM10017783_12580</name>
</gene>
<accession>A0ABQ3K643</accession>